<sequence length="468" mass="51957">MTSPSAVEIPRPADWQQFERLSRAVFSEVFGARFTRFGRSGQRQNGIDIIGRLDYGKVIAVQCKGRSTSVGKSLTRDQIDATIIKAETYSGHVDEFYIVTTAAVDVTLQKYVLTLSEARRTAGKFRVSLWGWQSLEDEIRNCPRVLQAFYGEWWRKPSLKFSLCIILATTVIGAAGYIGSQRVDQWFVQRDVNRGKTVDGLQQVVSTLDELQGAYSKCVSSMGGKAFVFSGQLTENCTKPIDVPLSRLAQRRNQMAGIMNTDAYAEVVAADNYLNEDFRQLLVAVSMAQHLERDAVGYGKSACPNPKYRVTRSEAEARAFRKSGEDALAYQMAQYYRMRDFALPAISALKARLAIASRLQNGQGATDDLVSKAKSLPTLLQQERTFTYKLPGSPFATARVKESTTRTFTASGLSNDPVDELVWYQTARTAMFEGLRGNDGDVEYLISCGLLKPAARILEADEEPKPAS</sequence>
<organism evidence="2 3">
    <name type="scientific">Paraburkholderia hospita</name>
    <dbReference type="NCBI Taxonomy" id="169430"/>
    <lineage>
        <taxon>Bacteria</taxon>
        <taxon>Pseudomonadati</taxon>
        <taxon>Pseudomonadota</taxon>
        <taxon>Betaproteobacteria</taxon>
        <taxon>Burkholderiales</taxon>
        <taxon>Burkholderiaceae</taxon>
        <taxon>Paraburkholderia</taxon>
    </lineage>
</organism>
<dbReference type="InterPro" id="IPR007560">
    <property type="entry name" value="Restrct_endonuc_IV_Mrr"/>
</dbReference>
<keyword evidence="3" id="KW-1185">Reference proteome</keyword>
<evidence type="ECO:0000313" key="2">
    <source>
        <dbReference type="EMBL" id="EIN00475.1"/>
    </source>
</evidence>
<reference evidence="2 3" key="1">
    <citation type="journal article" date="2012" name="J. Bacteriol.">
        <title>Draft Genome Sequence of the Soil Bacterium Burkholderia terrae Strain BS001, Which Interacts with Fungal Surface Structures.</title>
        <authorList>
            <person name="Nazir R."/>
            <person name="Hansen M.A."/>
            <person name="Sorensen S."/>
            <person name="van Elsas J.D."/>
        </authorList>
    </citation>
    <scope>NUCLEOTIDE SEQUENCE [LARGE SCALE GENOMIC DNA]</scope>
    <source>
        <strain evidence="2 3">BS001</strain>
    </source>
</reference>
<evidence type="ECO:0000313" key="3">
    <source>
        <dbReference type="Proteomes" id="UP000004980"/>
    </source>
</evidence>
<evidence type="ECO:0000259" key="1">
    <source>
        <dbReference type="Pfam" id="PF04471"/>
    </source>
</evidence>
<dbReference type="Pfam" id="PF04471">
    <property type="entry name" value="Mrr_cat"/>
    <property type="match status" value="1"/>
</dbReference>
<dbReference type="Proteomes" id="UP000004980">
    <property type="component" value="Unassembled WGS sequence"/>
</dbReference>
<feature type="domain" description="Restriction endonuclease type IV Mrr" evidence="1">
    <location>
        <begin position="14"/>
        <end position="102"/>
    </location>
</feature>
<gene>
    <name evidence="2" type="ORF">WQE_13721</name>
</gene>
<proteinExistence type="predicted"/>
<dbReference type="EMBL" id="AKAU01000078">
    <property type="protein sequence ID" value="EIN00475.1"/>
    <property type="molecule type" value="Genomic_DNA"/>
</dbReference>
<dbReference type="InterPro" id="IPR011335">
    <property type="entry name" value="Restrct_endonuc-II-like"/>
</dbReference>
<comment type="caution">
    <text evidence="2">The sequence shown here is derived from an EMBL/GenBank/DDBJ whole genome shotgun (WGS) entry which is preliminary data.</text>
</comment>
<name>A0ABN0FNS7_9BURK</name>
<dbReference type="SUPFAM" id="SSF52980">
    <property type="entry name" value="Restriction endonuclease-like"/>
    <property type="match status" value="1"/>
</dbReference>
<protein>
    <recommendedName>
        <fullName evidence="1">Restriction endonuclease type IV Mrr domain-containing protein</fullName>
    </recommendedName>
</protein>
<accession>A0ABN0FNS7</accession>
<dbReference type="RefSeq" id="WP_007581450.1">
    <property type="nucleotide sequence ID" value="NZ_AKAU01000078.1"/>
</dbReference>